<proteinExistence type="predicted"/>
<accession>K6D5D1</accession>
<organism evidence="2 3">
    <name type="scientific">Schinkia azotoformans LMG 9581</name>
    <dbReference type="NCBI Taxonomy" id="1131731"/>
    <lineage>
        <taxon>Bacteria</taxon>
        <taxon>Bacillati</taxon>
        <taxon>Bacillota</taxon>
        <taxon>Bacilli</taxon>
        <taxon>Bacillales</taxon>
        <taxon>Bacillaceae</taxon>
        <taxon>Calidifontibacillus/Schinkia group</taxon>
        <taxon>Schinkia</taxon>
    </lineage>
</organism>
<evidence type="ECO:0000313" key="3">
    <source>
        <dbReference type="Proteomes" id="UP000006315"/>
    </source>
</evidence>
<dbReference type="GeneID" id="89468765"/>
<dbReference type="SUPFAM" id="SSF89155">
    <property type="entry name" value="TorD-like"/>
    <property type="match status" value="1"/>
</dbReference>
<dbReference type="Gene3D" id="1.10.3480.10">
    <property type="entry name" value="TorD-like"/>
    <property type="match status" value="1"/>
</dbReference>
<dbReference type="InterPro" id="IPR050289">
    <property type="entry name" value="TorD/DmsD_chaperones"/>
</dbReference>
<dbReference type="EMBL" id="AJLR01000147">
    <property type="protein sequence ID" value="EKN63258.1"/>
    <property type="molecule type" value="Genomic_DNA"/>
</dbReference>
<keyword evidence="3" id="KW-1185">Reference proteome</keyword>
<gene>
    <name evidence="2" type="ORF">BAZO_18436</name>
</gene>
<name>K6D5D1_SCHAZ</name>
<dbReference type="InterPro" id="IPR036411">
    <property type="entry name" value="TorD-like_sf"/>
</dbReference>
<keyword evidence="1" id="KW-0143">Chaperone</keyword>
<dbReference type="AlphaFoldDB" id="K6D5D1"/>
<dbReference type="PATRIC" id="fig|1131731.3.peg.3760"/>
<protein>
    <submittedName>
        <fullName evidence="2">Cytoplasmic chaperone TorD</fullName>
    </submittedName>
</protein>
<reference evidence="2 3" key="1">
    <citation type="journal article" date="2012" name="Front. Microbiol.">
        <title>Redundancy and modularity in membrane-associated dissimilatory nitrate reduction in Bacillus.</title>
        <authorList>
            <person name="Heylen K."/>
            <person name="Keltjens J."/>
        </authorList>
    </citation>
    <scope>NUCLEOTIDE SEQUENCE [LARGE SCALE GENOMIC DNA]</scope>
    <source>
        <strain evidence="2 3">LMG 9581</strain>
    </source>
</reference>
<dbReference type="InterPro" id="IPR020945">
    <property type="entry name" value="DMSO/NO3_reduct_chaperone"/>
</dbReference>
<sequence>MQMIDQKVDTQLDTEQIEIHMARKSFYQLFHLLLSKPFTLETYKEIQEGGNIEGLLDLDQGGKLLYDFFKSEHIEESLQLARDDYFRLFIGPYSLPAPPWESVYRGKEHALFDFPTFEVRQLFQQFGLEIEKKPNQHVEAEDHIAFELEFMILLIEKTLQEKNEKTRRTLLMGQKDMVDKHLALWMPQFTGDIKNNASSTLFLGIADLLDGFIKFDSQVLNELLS</sequence>
<dbReference type="Proteomes" id="UP000006315">
    <property type="component" value="Unassembled WGS sequence"/>
</dbReference>
<dbReference type="PANTHER" id="PTHR34227">
    <property type="entry name" value="CHAPERONE PROTEIN YCDY"/>
    <property type="match status" value="1"/>
</dbReference>
<dbReference type="PANTHER" id="PTHR34227:SF1">
    <property type="entry name" value="DIMETHYL SULFOXIDE REDUCTASE CHAPERONE-RELATED"/>
    <property type="match status" value="1"/>
</dbReference>
<evidence type="ECO:0000256" key="1">
    <source>
        <dbReference type="ARBA" id="ARBA00023186"/>
    </source>
</evidence>
<evidence type="ECO:0000313" key="2">
    <source>
        <dbReference type="EMBL" id="EKN63258.1"/>
    </source>
</evidence>
<dbReference type="Pfam" id="PF02613">
    <property type="entry name" value="Nitrate_red_del"/>
    <property type="match status" value="1"/>
</dbReference>
<dbReference type="STRING" id="1131731.BAZO_18436"/>
<dbReference type="RefSeq" id="WP_003332888.1">
    <property type="nucleotide sequence ID" value="NZ_AJLR01000147.1"/>
</dbReference>
<comment type="caution">
    <text evidence="2">The sequence shown here is derived from an EMBL/GenBank/DDBJ whole genome shotgun (WGS) entry which is preliminary data.</text>
</comment>